<dbReference type="HAMAP" id="MF_00535">
    <property type="entry name" value="Cyanate_hydrat"/>
    <property type="match status" value="1"/>
</dbReference>
<dbReference type="SUPFAM" id="SSF47413">
    <property type="entry name" value="lambda repressor-like DNA-binding domains"/>
    <property type="match status" value="1"/>
</dbReference>
<dbReference type="Pfam" id="PF02560">
    <property type="entry name" value="Cyanate_lyase"/>
    <property type="match status" value="1"/>
</dbReference>
<dbReference type="InterPro" id="IPR003712">
    <property type="entry name" value="Cyanate_lyase_C"/>
</dbReference>
<dbReference type="Gene3D" id="3.30.1160.10">
    <property type="entry name" value="Cyanate lyase, C-terminal domain"/>
    <property type="match status" value="1"/>
</dbReference>
<keyword evidence="2 3" id="KW-0456">Lyase</keyword>
<dbReference type="PANTHER" id="PTHR34186:SF2">
    <property type="entry name" value="CYANATE HYDRATASE"/>
    <property type="match status" value="1"/>
</dbReference>
<dbReference type="InterPro" id="IPR010982">
    <property type="entry name" value="Lambda_DNA-bd_dom_sf"/>
</dbReference>
<gene>
    <name evidence="3" type="primary">CYN</name>
    <name evidence="5" type="ORF">CLEI1391_LOCUS13306</name>
</gene>
<dbReference type="GO" id="GO:0003677">
    <property type="term" value="F:DNA binding"/>
    <property type="evidence" value="ECO:0007669"/>
    <property type="project" value="InterPro"/>
</dbReference>
<feature type="active site" evidence="3">
    <location>
        <position position="125"/>
    </location>
</feature>
<dbReference type="InterPro" id="IPR036581">
    <property type="entry name" value="Cyanate_lyase_C_sf"/>
</dbReference>
<dbReference type="GO" id="GO:0008824">
    <property type="term" value="F:cyanate hydratase activity"/>
    <property type="evidence" value="ECO:0007669"/>
    <property type="project" value="UniProtKB-UniRule"/>
</dbReference>
<evidence type="ECO:0000256" key="3">
    <source>
        <dbReference type="HAMAP-Rule" id="MF_03139"/>
    </source>
</evidence>
<dbReference type="PANTHER" id="PTHR34186">
    <property type="entry name" value="CYANATE HYDRATASE"/>
    <property type="match status" value="1"/>
</dbReference>
<organism evidence="5">
    <name type="scientific">Chlamydomonas leiostraca</name>
    <dbReference type="NCBI Taxonomy" id="1034604"/>
    <lineage>
        <taxon>Eukaryota</taxon>
        <taxon>Viridiplantae</taxon>
        <taxon>Chlorophyta</taxon>
        <taxon>core chlorophytes</taxon>
        <taxon>Chlorophyceae</taxon>
        <taxon>CS clade</taxon>
        <taxon>Chlamydomonadales</taxon>
        <taxon>Chlamydomonadaceae</taxon>
        <taxon>Chlamydomonas</taxon>
    </lineage>
</organism>
<dbReference type="SUPFAM" id="SSF55234">
    <property type="entry name" value="Cyanase C-terminal domain"/>
    <property type="match status" value="1"/>
</dbReference>
<comment type="function">
    <text evidence="1 3">Catalyzes the reaction of cyanate with bicarbonate to produce ammonia and carbon dioxide.</text>
</comment>
<comment type="catalytic activity">
    <reaction evidence="3">
        <text>cyanate + hydrogencarbonate + 3 H(+) = NH4(+) + 2 CO2</text>
        <dbReference type="Rhea" id="RHEA:11120"/>
        <dbReference type="ChEBI" id="CHEBI:15378"/>
        <dbReference type="ChEBI" id="CHEBI:16526"/>
        <dbReference type="ChEBI" id="CHEBI:17544"/>
        <dbReference type="ChEBI" id="CHEBI:28938"/>
        <dbReference type="ChEBI" id="CHEBI:29195"/>
        <dbReference type="EC" id="4.2.1.104"/>
    </reaction>
</comment>
<accession>A0A7S0RVE6</accession>
<evidence type="ECO:0000256" key="2">
    <source>
        <dbReference type="ARBA" id="ARBA00023239"/>
    </source>
</evidence>
<name>A0A7S0RVE6_9CHLO</name>
<dbReference type="InterPro" id="IPR008076">
    <property type="entry name" value="Cyanase"/>
</dbReference>
<dbReference type="PRINTS" id="PR01693">
    <property type="entry name" value="CYANASE"/>
</dbReference>
<dbReference type="Gene3D" id="1.10.260.40">
    <property type="entry name" value="lambda repressor-like DNA-binding domains"/>
    <property type="match status" value="1"/>
</dbReference>
<evidence type="ECO:0000313" key="5">
    <source>
        <dbReference type="EMBL" id="CAD8687192.1"/>
    </source>
</evidence>
<comment type="similarity">
    <text evidence="3">Belongs to the cyanase family.</text>
</comment>
<evidence type="ECO:0000256" key="1">
    <source>
        <dbReference type="ARBA" id="ARBA00003561"/>
    </source>
</evidence>
<feature type="active site" evidence="3">
    <location>
        <position position="148"/>
    </location>
</feature>
<dbReference type="EMBL" id="HBFB01023617">
    <property type="protein sequence ID" value="CAD8687192.1"/>
    <property type="molecule type" value="Transcribed_RNA"/>
</dbReference>
<reference evidence="5" key="1">
    <citation type="submission" date="2021-01" db="EMBL/GenBank/DDBJ databases">
        <authorList>
            <person name="Corre E."/>
            <person name="Pelletier E."/>
            <person name="Niang G."/>
            <person name="Scheremetjew M."/>
            <person name="Finn R."/>
            <person name="Kale V."/>
            <person name="Holt S."/>
            <person name="Cochrane G."/>
            <person name="Meng A."/>
            <person name="Brown T."/>
            <person name="Cohen L."/>
        </authorList>
    </citation>
    <scope>NUCLEOTIDE SEQUENCE</scope>
    <source>
        <strain evidence="5">SAG 11-49</strain>
    </source>
</reference>
<dbReference type="EC" id="4.2.1.104" evidence="3"/>
<evidence type="ECO:0000259" key="4">
    <source>
        <dbReference type="SMART" id="SM01116"/>
    </source>
</evidence>
<feature type="domain" description="Cyanate lyase C-terminal" evidence="4">
    <location>
        <begin position="109"/>
        <end position="182"/>
    </location>
</feature>
<protein>
    <recommendedName>
        <fullName evidence="3">Cyanate hydratase</fullName>
        <shortName evidence="3">Cyanase</shortName>
        <ecNumber evidence="3">4.2.1.104</ecNumber>
    </recommendedName>
    <alternativeName>
        <fullName evidence="3">Cyanate hydrolase</fullName>
    </alternativeName>
    <alternativeName>
        <fullName evidence="3">Cyanate lyase</fullName>
    </alternativeName>
</protein>
<dbReference type="SMART" id="SM01116">
    <property type="entry name" value="Cyanate_lyase"/>
    <property type="match status" value="1"/>
</dbReference>
<dbReference type="AlphaFoldDB" id="A0A7S0RVE6"/>
<feature type="active site" evidence="3">
    <location>
        <position position="122"/>
    </location>
</feature>
<sequence length="192" mass="21192">MQARMQIARATTMARMQRARVVPSAVQSLAGPSGDDKSQLVKRLLNAKEATGKSFTQIAQELGCTNVYAAQLFYNQSQLKQGQAAALKKAVPSITDEDMAHMMRAPTRRFDPALLQEPAIYRLYEAIMHGGDALKALINEECGDGIMSAIDFYCDVDTMPGKHGEKRVVITLNGKYLPFVAQTQEDNVARRQ</sequence>
<proteinExistence type="inferred from homology"/>